<dbReference type="Proteomes" id="UP001319867">
    <property type="component" value="Chromosome"/>
</dbReference>
<dbReference type="Pfam" id="PF00581">
    <property type="entry name" value="Rhodanese"/>
    <property type="match status" value="1"/>
</dbReference>
<evidence type="ECO:0000313" key="3">
    <source>
        <dbReference type="EMBL" id="BDB54781.1"/>
    </source>
</evidence>
<keyword evidence="4" id="KW-1185">Reference proteome</keyword>
<dbReference type="InterPro" id="IPR036873">
    <property type="entry name" value="Rhodanese-like_dom_sf"/>
</dbReference>
<organism evidence="3 4">
    <name type="scientific">Flavobacterium ammoniigenes</name>
    <dbReference type="NCBI Taxonomy" id="1751095"/>
    <lineage>
        <taxon>Bacteria</taxon>
        <taxon>Pseudomonadati</taxon>
        <taxon>Bacteroidota</taxon>
        <taxon>Flavobacteriia</taxon>
        <taxon>Flavobacteriales</taxon>
        <taxon>Flavobacteriaceae</taxon>
        <taxon>Flavobacterium</taxon>
    </lineage>
</organism>
<keyword evidence="1" id="KW-0732">Signal</keyword>
<feature type="signal peptide" evidence="1">
    <location>
        <begin position="1"/>
        <end position="21"/>
    </location>
</feature>
<dbReference type="InterPro" id="IPR001763">
    <property type="entry name" value="Rhodanese-like_dom"/>
</dbReference>
<dbReference type="SMART" id="SM00450">
    <property type="entry name" value="RHOD"/>
    <property type="match status" value="1"/>
</dbReference>
<dbReference type="PROSITE" id="PS50206">
    <property type="entry name" value="RHODANESE_3"/>
    <property type="match status" value="1"/>
</dbReference>
<dbReference type="SUPFAM" id="SSF52821">
    <property type="entry name" value="Rhodanese/Cell cycle control phosphatase"/>
    <property type="match status" value="1"/>
</dbReference>
<dbReference type="PROSITE" id="PS51257">
    <property type="entry name" value="PROKAR_LIPOPROTEIN"/>
    <property type="match status" value="1"/>
</dbReference>
<evidence type="ECO:0000313" key="4">
    <source>
        <dbReference type="Proteomes" id="UP001319867"/>
    </source>
</evidence>
<accession>A0ABM7V5E4</accession>
<dbReference type="PANTHER" id="PTHR45431">
    <property type="entry name" value="RHODANESE-LIKE DOMAIN-CONTAINING PROTEIN 15, CHLOROPLASTIC"/>
    <property type="match status" value="1"/>
</dbReference>
<gene>
    <name evidence="3" type="ORF">GENT5_10860</name>
</gene>
<dbReference type="PANTHER" id="PTHR45431:SF3">
    <property type="entry name" value="RHODANESE-LIKE DOMAIN-CONTAINING PROTEIN 15, CHLOROPLASTIC"/>
    <property type="match status" value="1"/>
</dbReference>
<protein>
    <recommendedName>
        <fullName evidence="2">Rhodanese domain-containing protein</fullName>
    </recommendedName>
</protein>
<dbReference type="Gene3D" id="3.40.250.10">
    <property type="entry name" value="Rhodanese-like domain"/>
    <property type="match status" value="1"/>
</dbReference>
<feature type="domain" description="Rhodanese" evidence="2">
    <location>
        <begin position="41"/>
        <end position="131"/>
    </location>
</feature>
<name>A0ABM7V5E4_9FLAO</name>
<dbReference type="EMBL" id="AP025184">
    <property type="protein sequence ID" value="BDB54781.1"/>
    <property type="molecule type" value="Genomic_DNA"/>
</dbReference>
<feature type="chain" id="PRO_5046809309" description="Rhodanese domain-containing protein" evidence="1">
    <location>
        <begin position="22"/>
        <end position="136"/>
    </location>
</feature>
<evidence type="ECO:0000256" key="1">
    <source>
        <dbReference type="SAM" id="SignalP"/>
    </source>
</evidence>
<reference evidence="3 4" key="1">
    <citation type="journal article" date="2022" name="Int. J. Syst. Evol. Microbiol.">
        <title>Flavobacterium ammonificans sp. nov. and Flavobacterium ammoniigenes sp. nov., ammonifying bacteria isolated from surface river water.</title>
        <authorList>
            <person name="Watanabe K."/>
            <person name="Kitamura T."/>
            <person name="Ogata Y."/>
            <person name="Shindo C."/>
            <person name="Suda W."/>
        </authorList>
    </citation>
    <scope>NUCLEOTIDE SEQUENCE [LARGE SCALE GENOMIC DNA]</scope>
    <source>
        <strain evidence="3 4">GENT5</strain>
    </source>
</reference>
<proteinExistence type="predicted"/>
<reference evidence="3 4" key="2">
    <citation type="journal article" date="2022" name="Microorganisms">
        <title>Complete Genome Sequences of Two Flavobacterium ammonificans Strains and a Flavobacterium ammoniigenes Strain of Ammonifying Bacterioplankton Isolated from Surface River Water.</title>
        <authorList>
            <person name="Suda W."/>
            <person name="Ogata Y."/>
            <person name="Shindo C."/>
            <person name="Watanabe K."/>
        </authorList>
    </citation>
    <scope>NUCLEOTIDE SEQUENCE [LARGE SCALE GENOMIC DNA]</scope>
    <source>
        <strain evidence="3 4">GENT5</strain>
    </source>
</reference>
<evidence type="ECO:0000259" key="2">
    <source>
        <dbReference type="PROSITE" id="PS50206"/>
    </source>
</evidence>
<dbReference type="CDD" id="cd00158">
    <property type="entry name" value="RHOD"/>
    <property type="match status" value="1"/>
</dbReference>
<dbReference type="RefSeq" id="WP_229316183.1">
    <property type="nucleotide sequence ID" value="NZ_AP025184.1"/>
</dbReference>
<dbReference type="InterPro" id="IPR052367">
    <property type="entry name" value="Thiosulfate_ST/Rhodanese-like"/>
</dbReference>
<sequence length="136" mass="15146">MKSLAPIFSAFLLFAIVSCNAQSSKNIKIIDPVAFKNEITATPNAQILDVRTPEEFTVDHLQNAENVNWYSPDFSTNTTKYDTSKPVFIYCRSGKRSHLAAEKLIELGFTSIIEMEGGIINWTTKGLATTAEKKQL</sequence>